<feature type="compositionally biased region" description="Acidic residues" evidence="1">
    <location>
        <begin position="490"/>
        <end position="499"/>
    </location>
</feature>
<dbReference type="PANTHER" id="PTHR21174:SF0">
    <property type="entry name" value="HD PHOSPHOHYDROLASE FAMILY PROTEIN-RELATED"/>
    <property type="match status" value="1"/>
</dbReference>
<organism evidence="2 3">
    <name type="scientific">Boudabousia tangfeifanii</name>
    <dbReference type="NCBI Taxonomy" id="1912795"/>
    <lineage>
        <taxon>Bacteria</taxon>
        <taxon>Bacillati</taxon>
        <taxon>Actinomycetota</taxon>
        <taxon>Actinomycetes</taxon>
        <taxon>Actinomycetales</taxon>
        <taxon>Actinomycetaceae</taxon>
        <taxon>Boudabousia</taxon>
    </lineage>
</organism>
<proteinExistence type="predicted"/>
<dbReference type="Proteomes" id="UP000176288">
    <property type="component" value="Chromosome"/>
</dbReference>
<dbReference type="SUPFAM" id="SSF109604">
    <property type="entry name" value="HD-domain/PDEase-like"/>
    <property type="match status" value="1"/>
</dbReference>
<evidence type="ECO:0000313" key="2">
    <source>
        <dbReference type="EMBL" id="AOZ73036.1"/>
    </source>
</evidence>
<evidence type="ECO:0000256" key="1">
    <source>
        <dbReference type="SAM" id="MobiDB-lite"/>
    </source>
</evidence>
<evidence type="ECO:0000313" key="3">
    <source>
        <dbReference type="Proteomes" id="UP000176288"/>
    </source>
</evidence>
<sequence length="542" mass="58333">MGVSDAPQWLISAYVRSAQAVGATSDKEALTKFCQTLLERWSSEGRVFHNLRHLINTLAALDEISGVSHDPDILRMAAWYHGAVFSTEETHTQARDAGEVMAPSADYARQDLEAMGVPTENVERICQLILVLGKHTAPADDIDAHVLIDAELSMLAATPQEYRDYCQAIAEEYSHIPTLRFLCARRAVVSHLLARRPLFTSPLGNQWEAGAKQNLEAELAKLNAKLEAFAKEEVAAAQAAEDSTLGAKQAEAEEANKLVCPVEDLPATSTIMIKAIKAASPEADDLSYSPVGIADPSETPEDMAPSNSVLGLPPEKDIPALARMSLAQRQAELAQKAKDSAREQQTESATTDSKTDLDTRFVVDSEISKITSTLEELPDDEPRDLVEIESPSNESSEDKSETENLENSGAIRQSIFAAVKSVNESEAKPADLAPAADSEADLAPVEPVAQSIEDAPLAQTNEDAHAEPELDPVVTTGIHSTKEQAPTELSLEEEEDDLASEGGSSLESAVDCLDIADKKRVKNGGRRPGEAVPTMTPPADEK</sequence>
<evidence type="ECO:0008006" key="4">
    <source>
        <dbReference type="Google" id="ProtNLM"/>
    </source>
</evidence>
<feature type="region of interest" description="Disordered" evidence="1">
    <location>
        <begin position="285"/>
        <end position="315"/>
    </location>
</feature>
<dbReference type="OrthoDB" id="9808993at2"/>
<dbReference type="STRING" id="1912795.BK816_06835"/>
<gene>
    <name evidence="2" type="ORF">BK816_06835</name>
</gene>
<dbReference type="AlphaFoldDB" id="A0A1D9ML63"/>
<dbReference type="KEGG" id="avu:BK816_06835"/>
<keyword evidence="3" id="KW-1185">Reference proteome</keyword>
<name>A0A1D9ML63_9ACTO</name>
<reference evidence="2 3" key="1">
    <citation type="submission" date="2016-10" db="EMBL/GenBank/DDBJ databases">
        <title>Actinomyces aegypiusis sp. nov., isolated from the Aegypius monachus in Qinghai Tibet Plateau China.</title>
        <authorList>
            <person name="Wang Y."/>
        </authorList>
    </citation>
    <scope>NUCLEOTIDE SEQUENCE [LARGE SCALE GENOMIC DNA]</scope>
    <source>
        <strain evidence="2 3">VUL4_3</strain>
    </source>
</reference>
<feature type="region of interest" description="Disordered" evidence="1">
    <location>
        <begin position="329"/>
        <end position="357"/>
    </location>
</feature>
<protein>
    <recommendedName>
        <fullName evidence="4">HD domain-containing protein</fullName>
    </recommendedName>
</protein>
<feature type="region of interest" description="Disordered" evidence="1">
    <location>
        <begin position="372"/>
        <end position="542"/>
    </location>
</feature>
<dbReference type="PANTHER" id="PTHR21174">
    <property type="match status" value="1"/>
</dbReference>
<accession>A0A1D9ML63</accession>
<dbReference type="RefSeq" id="WP_071164500.1">
    <property type="nucleotide sequence ID" value="NZ_CP017812.1"/>
</dbReference>
<dbReference type="Gene3D" id="1.10.3210.10">
    <property type="entry name" value="Hypothetical protein af1432"/>
    <property type="match status" value="1"/>
</dbReference>
<dbReference type="EMBL" id="CP017812">
    <property type="protein sequence ID" value="AOZ73036.1"/>
    <property type="molecule type" value="Genomic_DNA"/>
</dbReference>
<dbReference type="InterPro" id="IPR009218">
    <property type="entry name" value="HD_phosphohydro"/>
</dbReference>
<feature type="compositionally biased region" description="Basic and acidic residues" evidence="1">
    <location>
        <begin position="335"/>
        <end position="345"/>
    </location>
</feature>